<keyword evidence="3" id="KW-1185">Reference proteome</keyword>
<dbReference type="AlphaFoldDB" id="A0AAV6ZC65"/>
<dbReference type="Proteomes" id="UP000824782">
    <property type="component" value="Unassembled WGS sequence"/>
</dbReference>
<evidence type="ECO:0000256" key="1">
    <source>
        <dbReference type="SAM" id="Phobius"/>
    </source>
</evidence>
<dbReference type="EMBL" id="WNYA01001918">
    <property type="protein sequence ID" value="KAG8544875.1"/>
    <property type="molecule type" value="Genomic_DNA"/>
</dbReference>
<keyword evidence="1" id="KW-0812">Transmembrane</keyword>
<keyword evidence="1" id="KW-0472">Membrane</keyword>
<comment type="caution">
    <text evidence="2">The sequence shown here is derived from an EMBL/GenBank/DDBJ whole genome shotgun (WGS) entry which is preliminary data.</text>
</comment>
<feature type="transmembrane region" description="Helical" evidence="1">
    <location>
        <begin position="35"/>
        <end position="55"/>
    </location>
</feature>
<keyword evidence="1" id="KW-1133">Transmembrane helix</keyword>
<gene>
    <name evidence="2" type="ORF">GDO81_021683</name>
</gene>
<name>A0AAV6ZC65_ENGPU</name>
<organism evidence="2 3">
    <name type="scientific">Engystomops pustulosus</name>
    <name type="common">Tungara frog</name>
    <name type="synonym">Physalaemus pustulosus</name>
    <dbReference type="NCBI Taxonomy" id="76066"/>
    <lineage>
        <taxon>Eukaryota</taxon>
        <taxon>Metazoa</taxon>
        <taxon>Chordata</taxon>
        <taxon>Craniata</taxon>
        <taxon>Vertebrata</taxon>
        <taxon>Euteleostomi</taxon>
        <taxon>Amphibia</taxon>
        <taxon>Batrachia</taxon>
        <taxon>Anura</taxon>
        <taxon>Neobatrachia</taxon>
        <taxon>Hyloidea</taxon>
        <taxon>Leptodactylidae</taxon>
        <taxon>Leiuperinae</taxon>
        <taxon>Engystomops</taxon>
    </lineage>
</organism>
<reference evidence="2" key="1">
    <citation type="thesis" date="2020" institute="ProQuest LLC" country="789 East Eisenhower Parkway, Ann Arbor, MI, USA">
        <title>Comparative Genomics and Chromosome Evolution.</title>
        <authorList>
            <person name="Mudd A.B."/>
        </authorList>
    </citation>
    <scope>NUCLEOTIDE SEQUENCE</scope>
    <source>
        <strain evidence="2">237g6f4</strain>
        <tissue evidence="2">Blood</tissue>
    </source>
</reference>
<proteinExistence type="predicted"/>
<sequence>MIFCPPFGVMFLICFNKYFAEKRFTTESMDWVHTLRGLILVLAFILSFWLWPFLLPKRNETENSTIVFTGF</sequence>
<protein>
    <submittedName>
        <fullName evidence="2">Uncharacterized protein</fullName>
    </submittedName>
</protein>
<evidence type="ECO:0000313" key="2">
    <source>
        <dbReference type="EMBL" id="KAG8544875.1"/>
    </source>
</evidence>
<evidence type="ECO:0000313" key="3">
    <source>
        <dbReference type="Proteomes" id="UP000824782"/>
    </source>
</evidence>
<accession>A0AAV6ZC65</accession>